<evidence type="ECO:0000259" key="5">
    <source>
        <dbReference type="PROSITE" id="PS50977"/>
    </source>
</evidence>
<keyword evidence="1" id="KW-0805">Transcription regulation</keyword>
<evidence type="ECO:0000256" key="4">
    <source>
        <dbReference type="PROSITE-ProRule" id="PRU00335"/>
    </source>
</evidence>
<reference evidence="6 7" key="1">
    <citation type="journal article" date="2015" name="Infect. Genet. Evol.">
        <title>Genomic sequences of six botulinum neurotoxin-producing strains representing three clostridial species illustrate the mobility and diversity of botulinum neurotoxin genes.</title>
        <authorList>
            <person name="Smith T.J."/>
            <person name="Hill K.K."/>
            <person name="Xie G."/>
            <person name="Foley B.T."/>
            <person name="Williamson C.H."/>
            <person name="Foster J.T."/>
            <person name="Johnson S.L."/>
            <person name="Chertkov O."/>
            <person name="Teshima H."/>
            <person name="Gibbons H.S."/>
            <person name="Johnsky L.A."/>
            <person name="Karavis M.A."/>
            <person name="Smith L.A."/>
        </authorList>
    </citation>
    <scope>NUCLEOTIDE SEQUENCE [LARGE SCALE GENOMIC DNA]</scope>
    <source>
        <strain evidence="6 7">Sullivan</strain>
    </source>
</reference>
<evidence type="ECO:0000313" key="7">
    <source>
        <dbReference type="Proteomes" id="UP000030635"/>
    </source>
</evidence>
<gene>
    <name evidence="6" type="ORF">U729_1782</name>
</gene>
<dbReference type="GO" id="GO:0003677">
    <property type="term" value="F:DNA binding"/>
    <property type="evidence" value="ECO:0007669"/>
    <property type="project" value="UniProtKB-UniRule"/>
</dbReference>
<accession>A0A0A7FUH8</accession>
<dbReference type="RefSeq" id="WP_039313841.1">
    <property type="nucleotide sequence ID" value="NZ_CP006905.1"/>
</dbReference>
<dbReference type="PANTHER" id="PTHR47506:SF3">
    <property type="entry name" value="HTH-TYPE TRANSCRIPTIONAL REGULATOR LMRA"/>
    <property type="match status" value="1"/>
</dbReference>
<dbReference type="Pfam" id="PF00440">
    <property type="entry name" value="TetR_N"/>
    <property type="match status" value="1"/>
</dbReference>
<name>A0A0A7FUH8_9CLOT</name>
<keyword evidence="2 4" id="KW-0238">DNA-binding</keyword>
<keyword evidence="7" id="KW-1185">Reference proteome</keyword>
<dbReference type="Pfam" id="PF21993">
    <property type="entry name" value="TetR_C_13_2"/>
    <property type="match status" value="1"/>
</dbReference>
<dbReference type="InterPro" id="IPR036271">
    <property type="entry name" value="Tet_transcr_reg_TetR-rel_C_sf"/>
</dbReference>
<evidence type="ECO:0000256" key="2">
    <source>
        <dbReference type="ARBA" id="ARBA00023125"/>
    </source>
</evidence>
<dbReference type="AlphaFoldDB" id="A0A0A7FUH8"/>
<dbReference type="PROSITE" id="PS50977">
    <property type="entry name" value="HTH_TETR_2"/>
    <property type="match status" value="1"/>
</dbReference>
<dbReference type="SUPFAM" id="SSF46689">
    <property type="entry name" value="Homeodomain-like"/>
    <property type="match status" value="1"/>
</dbReference>
<dbReference type="SUPFAM" id="SSF48498">
    <property type="entry name" value="Tetracyclin repressor-like, C-terminal domain"/>
    <property type="match status" value="1"/>
</dbReference>
<dbReference type="PANTHER" id="PTHR47506">
    <property type="entry name" value="TRANSCRIPTIONAL REGULATORY PROTEIN"/>
    <property type="match status" value="1"/>
</dbReference>
<dbReference type="InterPro" id="IPR009057">
    <property type="entry name" value="Homeodomain-like_sf"/>
</dbReference>
<dbReference type="HOGENOM" id="CLU_069356_28_1_9"/>
<dbReference type="EMBL" id="CP006905">
    <property type="protein sequence ID" value="AIY82496.1"/>
    <property type="molecule type" value="Genomic_DNA"/>
</dbReference>
<dbReference type="Proteomes" id="UP000030635">
    <property type="component" value="Chromosome"/>
</dbReference>
<dbReference type="KEGG" id="cbv:U729_1782"/>
<evidence type="ECO:0000256" key="1">
    <source>
        <dbReference type="ARBA" id="ARBA00023015"/>
    </source>
</evidence>
<dbReference type="InterPro" id="IPR001647">
    <property type="entry name" value="HTH_TetR"/>
</dbReference>
<dbReference type="OrthoDB" id="9812484at2"/>
<feature type="DNA-binding region" description="H-T-H motif" evidence="4">
    <location>
        <begin position="28"/>
        <end position="47"/>
    </location>
</feature>
<protein>
    <recommendedName>
        <fullName evidence="5">HTH tetR-type domain-containing protein</fullName>
    </recommendedName>
</protein>
<evidence type="ECO:0000313" key="6">
    <source>
        <dbReference type="EMBL" id="AIY82496.1"/>
    </source>
</evidence>
<dbReference type="eggNOG" id="COG1309">
    <property type="taxonomic scope" value="Bacteria"/>
</dbReference>
<organism evidence="6 7">
    <name type="scientific">Clostridium baratii str. Sullivan</name>
    <dbReference type="NCBI Taxonomy" id="1415775"/>
    <lineage>
        <taxon>Bacteria</taxon>
        <taxon>Bacillati</taxon>
        <taxon>Bacillota</taxon>
        <taxon>Clostridia</taxon>
        <taxon>Eubacteriales</taxon>
        <taxon>Clostridiaceae</taxon>
        <taxon>Clostridium</taxon>
    </lineage>
</organism>
<sequence length="192" mass="21682">MGNKIDTREKILMTASQMFFSNGYHATGLNAILKKSESPKGSLYYYFPNGKEELALEAIKVVKESIKEEIKEKLYSCNNPIEGIQKVILNVADIVGRDEIEKGTTVSLLALEASQTNEILRKACAETFSTWENLYEDRLLELNIEKEDAIEISRMIQIMIEGAIVMSLTKKDNSSLILVKDNIPSIINKYIK</sequence>
<keyword evidence="3" id="KW-0804">Transcription</keyword>
<dbReference type="Gene3D" id="1.10.357.10">
    <property type="entry name" value="Tetracycline Repressor, domain 2"/>
    <property type="match status" value="1"/>
</dbReference>
<evidence type="ECO:0000256" key="3">
    <source>
        <dbReference type="ARBA" id="ARBA00023163"/>
    </source>
</evidence>
<feature type="domain" description="HTH tetR-type" evidence="5">
    <location>
        <begin position="5"/>
        <end position="65"/>
    </location>
</feature>
<proteinExistence type="predicted"/>
<dbReference type="InterPro" id="IPR054156">
    <property type="entry name" value="YxaF_TetR_C"/>
</dbReference>
<dbReference type="STRING" id="1561.NPD11_1237"/>